<dbReference type="InterPro" id="IPR006067">
    <property type="entry name" value="NO2/SO3_Rdtase_4Fe4S_dom"/>
</dbReference>
<dbReference type="FunFam" id="3.30.413.10:FF:000003">
    <property type="entry name" value="Sulfite reductase [NADPH] hemoprotein beta-component"/>
    <property type="match status" value="1"/>
</dbReference>
<dbReference type="FunFam" id="3.30.413.10:FF:000004">
    <property type="entry name" value="Sulfite reductase [NADPH] hemoprotein beta-component"/>
    <property type="match status" value="1"/>
</dbReference>
<evidence type="ECO:0000313" key="19">
    <source>
        <dbReference type="Proteomes" id="UP000092952"/>
    </source>
</evidence>
<dbReference type="InterPro" id="IPR006066">
    <property type="entry name" value="NO2/SO3_Rdtase_FeS/sirohaem_BS"/>
</dbReference>
<comment type="subunit">
    <text evidence="14 15">Alpha(8)-beta(8). The alpha component is a flavoprotein, the beta component is a hemoprotein.</text>
</comment>
<protein>
    <recommendedName>
        <fullName evidence="15">Sulfite reductase [NADPH] hemoprotein beta-component</fullName>
        <shortName evidence="15">SiR-HP</shortName>
        <shortName evidence="15">SiRHP</shortName>
        <ecNumber evidence="15">1.8.1.2</ecNumber>
    </recommendedName>
</protein>
<dbReference type="InterPro" id="IPR036136">
    <property type="entry name" value="Nit/Sulf_reduc_fer-like_dom_sf"/>
</dbReference>
<evidence type="ECO:0000256" key="9">
    <source>
        <dbReference type="ARBA" id="ARBA00023004"/>
    </source>
</evidence>
<dbReference type="SUPFAM" id="SSF56014">
    <property type="entry name" value="Nitrite and sulphite reductase 4Fe-4S domain-like"/>
    <property type="match status" value="2"/>
</dbReference>
<dbReference type="GO" id="GO:0051539">
    <property type="term" value="F:4 iron, 4 sulfur cluster binding"/>
    <property type="evidence" value="ECO:0007669"/>
    <property type="project" value="UniProtKB-KW"/>
</dbReference>
<comment type="cofactor">
    <cofactor evidence="15">
        <name>[4Fe-4S] cluster</name>
        <dbReference type="ChEBI" id="CHEBI:49883"/>
    </cofactor>
    <text evidence="15">Binds 1 [4Fe-4S] cluster per subunit.</text>
</comment>
<dbReference type="GO" id="GO:0050311">
    <property type="term" value="F:sulfite reductase (ferredoxin) activity"/>
    <property type="evidence" value="ECO:0007669"/>
    <property type="project" value="TreeGrafter"/>
</dbReference>
<gene>
    <name evidence="15" type="primary">cysI</name>
    <name evidence="18" type="ORF">PG2T_07850</name>
</gene>
<organism evidence="18 19">
    <name type="scientific">Immundisolibacter cernigliae</name>
    <dbReference type="NCBI Taxonomy" id="1810504"/>
    <lineage>
        <taxon>Bacteria</taxon>
        <taxon>Pseudomonadati</taxon>
        <taxon>Pseudomonadota</taxon>
        <taxon>Gammaproteobacteria</taxon>
        <taxon>Immundisolibacterales</taxon>
        <taxon>Immundisolibacteraceae</taxon>
        <taxon>Immundisolibacter</taxon>
    </lineage>
</organism>
<dbReference type="FunCoup" id="A0A1B1YTH6">
    <property type="interactions" value="225"/>
</dbReference>
<sequence length="564" mass="62089">MNAPDPKAPPNEVEVIKSHSRLLRGTIADGLVDPLTGAIAPDDNALLKFHGSYQQDDRDLREERRRQKLEPAYQFMIRVRMPGGECTPAQWLALDEVAGEHANGTLRLTTRQTFQFHGIRKPHFKPAMQAIRAAGLDTIAACGDVNRNVLASANPFRSPLHAAAGALARAISEHLLPKTNAYQEIWLDAPAVDPATEVEPIYGPLYLPRKFKITVAVPPDNDVDVYAHDLSFIAVADGDRLVGWNVLVGGGMGMTHGEKATFPRLADLIGFCTPDQAIAVAEQVVCVQRDFGDRSNRRHARFKYTIDDRGVDWFKAELERRLGFALAPARPFSFDHNTDAFGWQDGQDGQSHYTLFVENGRIADRGQRRLRTGLREIARIHTGIFALTNNQNVTIAGVSPAQRPVIEALIAEYGLQREVSLLRRNAMACVAFPTCALAMAESERYLPDLITRLDEVVDACGLADTPITMRMTGCPNGCARPYIAEIGLVGKAPGKYNLYLGAGFHGQRLGKLYRENIGEEAIIEALTPLLERYAAERQSGEHFGDFLVRAGVVVAVAAGREFHD</sequence>
<evidence type="ECO:0000256" key="3">
    <source>
        <dbReference type="ARBA" id="ARBA00022485"/>
    </source>
</evidence>
<feature type="binding site" evidence="15">
    <location>
        <position position="478"/>
    </location>
    <ligand>
        <name>[4Fe-4S] cluster</name>
        <dbReference type="ChEBI" id="CHEBI:49883"/>
    </ligand>
</feature>
<dbReference type="GO" id="GO:0050661">
    <property type="term" value="F:NADP binding"/>
    <property type="evidence" value="ECO:0007669"/>
    <property type="project" value="InterPro"/>
</dbReference>
<evidence type="ECO:0000313" key="18">
    <source>
        <dbReference type="EMBL" id="ANX04101.1"/>
    </source>
</evidence>
<dbReference type="InParanoid" id="A0A1B1YTH6"/>
<dbReference type="EC" id="1.8.1.2" evidence="15"/>
<dbReference type="AlphaFoldDB" id="A0A1B1YTH6"/>
<dbReference type="GO" id="GO:0000103">
    <property type="term" value="P:sulfate assimilation"/>
    <property type="evidence" value="ECO:0007669"/>
    <property type="project" value="UniProtKB-UniRule"/>
</dbReference>
<dbReference type="InterPro" id="IPR011786">
    <property type="entry name" value="CysI"/>
</dbReference>
<dbReference type="Pfam" id="PF01077">
    <property type="entry name" value="NIR_SIR"/>
    <property type="match status" value="1"/>
</dbReference>
<dbReference type="Gene3D" id="3.30.413.10">
    <property type="entry name" value="Sulfite Reductase Hemoprotein, domain 1"/>
    <property type="match status" value="2"/>
</dbReference>
<keyword evidence="10 15" id="KW-0411">Iron-sulfur</keyword>
<dbReference type="InterPro" id="IPR045854">
    <property type="entry name" value="NO2/SO3_Rdtase_4Fe4S_sf"/>
</dbReference>
<dbReference type="GO" id="GO:0019344">
    <property type="term" value="P:cysteine biosynthetic process"/>
    <property type="evidence" value="ECO:0007669"/>
    <property type="project" value="UniProtKB-KW"/>
</dbReference>
<evidence type="ECO:0000256" key="13">
    <source>
        <dbReference type="ARBA" id="ARBA00057160"/>
    </source>
</evidence>
<feature type="binding site" evidence="15">
    <location>
        <position position="429"/>
    </location>
    <ligand>
        <name>[4Fe-4S] cluster</name>
        <dbReference type="ChEBI" id="CHEBI:49883"/>
    </ligand>
</feature>
<dbReference type="PANTHER" id="PTHR11493">
    <property type="entry name" value="SULFITE REDUCTASE [NADPH] SUBUNIT BETA-RELATED"/>
    <property type="match status" value="1"/>
</dbReference>
<dbReference type="UniPathway" id="UPA00140">
    <property type="reaction ID" value="UER00207"/>
</dbReference>
<dbReference type="RefSeq" id="WP_068803994.1">
    <property type="nucleotide sequence ID" value="NZ_CP014671.1"/>
</dbReference>
<keyword evidence="4 15" id="KW-0028">Amino-acid biosynthesis</keyword>
<comment type="function">
    <text evidence="13 15">Component of the sulfite reductase complex that catalyzes the 6-electron reduction of sulfite to sulfide. This is one of several activities required for the biosynthesis of L-cysteine from sulfate.</text>
</comment>
<evidence type="ECO:0000256" key="10">
    <source>
        <dbReference type="ARBA" id="ARBA00023014"/>
    </source>
</evidence>
<feature type="domain" description="Nitrite/Sulfite reductase ferredoxin-like" evidence="17">
    <location>
        <begin position="71"/>
        <end position="133"/>
    </location>
</feature>
<dbReference type="NCBIfam" id="TIGR02041">
    <property type="entry name" value="CysI"/>
    <property type="match status" value="1"/>
</dbReference>
<evidence type="ECO:0000259" key="17">
    <source>
        <dbReference type="Pfam" id="PF03460"/>
    </source>
</evidence>
<keyword evidence="11 15" id="KW-0198">Cysteine biosynthesis</keyword>
<dbReference type="GO" id="GO:0009337">
    <property type="term" value="C:sulfite reductase complex (NADPH)"/>
    <property type="evidence" value="ECO:0007669"/>
    <property type="project" value="InterPro"/>
</dbReference>
<keyword evidence="9 15" id="KW-0408">Iron</keyword>
<keyword evidence="6 15" id="KW-0479">Metal-binding</keyword>
<dbReference type="KEGG" id="gbi:PG2T_07850"/>
<dbReference type="HAMAP" id="MF_01540">
    <property type="entry name" value="CysI"/>
    <property type="match status" value="1"/>
</dbReference>
<evidence type="ECO:0000256" key="5">
    <source>
        <dbReference type="ARBA" id="ARBA00022617"/>
    </source>
</evidence>
<comment type="pathway">
    <text evidence="1 15">Sulfur metabolism; hydrogen sulfide biosynthesis; hydrogen sulfide from sulfite (NADPH route): step 1/1.</text>
</comment>
<keyword evidence="7 15" id="KW-0521">NADP</keyword>
<comment type="similarity">
    <text evidence="2 15">Belongs to the nitrite and sulfite reductase 4Fe-4S domain family.</text>
</comment>
<evidence type="ECO:0000256" key="7">
    <source>
        <dbReference type="ARBA" id="ARBA00022857"/>
    </source>
</evidence>
<comment type="catalytic activity">
    <reaction evidence="12 15">
        <text>hydrogen sulfide + 3 NADP(+) + 3 H2O = sulfite + 3 NADPH + 4 H(+)</text>
        <dbReference type="Rhea" id="RHEA:13801"/>
        <dbReference type="ChEBI" id="CHEBI:15377"/>
        <dbReference type="ChEBI" id="CHEBI:15378"/>
        <dbReference type="ChEBI" id="CHEBI:17359"/>
        <dbReference type="ChEBI" id="CHEBI:29919"/>
        <dbReference type="ChEBI" id="CHEBI:57783"/>
        <dbReference type="ChEBI" id="CHEBI:58349"/>
        <dbReference type="EC" id="1.8.1.2"/>
    </reaction>
</comment>
<evidence type="ECO:0000256" key="1">
    <source>
        <dbReference type="ARBA" id="ARBA00004774"/>
    </source>
</evidence>
<evidence type="ECO:0000256" key="8">
    <source>
        <dbReference type="ARBA" id="ARBA00023002"/>
    </source>
</evidence>
<dbReference type="NCBIfam" id="NF010029">
    <property type="entry name" value="PRK13504.1"/>
    <property type="match status" value="1"/>
</dbReference>
<dbReference type="InterPro" id="IPR005117">
    <property type="entry name" value="NiRdtase/SiRdtase_haem-b_fer"/>
</dbReference>
<name>A0A1B1YTH6_9GAMM</name>
<dbReference type="STRING" id="1810504.PG2T_07850"/>
<accession>A0A1B1YTH6</accession>
<dbReference type="InterPro" id="IPR045169">
    <property type="entry name" value="NO2/SO3_Rdtase_4Fe4S_prot"/>
</dbReference>
<dbReference type="GO" id="GO:0004783">
    <property type="term" value="F:sulfite reductase (NADPH) activity"/>
    <property type="evidence" value="ECO:0007669"/>
    <property type="project" value="UniProtKB-UniRule"/>
</dbReference>
<dbReference type="PRINTS" id="PR00397">
    <property type="entry name" value="SIROHAEM"/>
</dbReference>
<feature type="binding site" evidence="15">
    <location>
        <position position="435"/>
    </location>
    <ligand>
        <name>[4Fe-4S] cluster</name>
        <dbReference type="ChEBI" id="CHEBI:49883"/>
    </ligand>
</feature>
<feature type="domain" description="Nitrite/Sulfite reductase ferredoxin-like" evidence="17">
    <location>
        <begin position="347"/>
        <end position="412"/>
    </location>
</feature>
<dbReference type="OrthoDB" id="3189055at2"/>
<dbReference type="GO" id="GO:0020037">
    <property type="term" value="F:heme binding"/>
    <property type="evidence" value="ECO:0007669"/>
    <property type="project" value="InterPro"/>
</dbReference>
<feature type="binding site" evidence="15">
    <location>
        <position position="474"/>
    </location>
    <ligand>
        <name>[4Fe-4S] cluster</name>
        <dbReference type="ChEBI" id="CHEBI:49883"/>
    </ligand>
</feature>
<evidence type="ECO:0000256" key="2">
    <source>
        <dbReference type="ARBA" id="ARBA00010429"/>
    </source>
</evidence>
<proteinExistence type="inferred from homology"/>
<keyword evidence="3 15" id="KW-0004">4Fe-4S</keyword>
<keyword evidence="5 15" id="KW-0349">Heme</keyword>
<feature type="binding site" description="axial binding residue" evidence="15">
    <location>
        <position position="478"/>
    </location>
    <ligand>
        <name>siroheme</name>
        <dbReference type="ChEBI" id="CHEBI:60052"/>
    </ligand>
    <ligandPart>
        <name>Fe</name>
        <dbReference type="ChEBI" id="CHEBI:18248"/>
    </ligandPart>
</feature>
<comment type="cofactor">
    <cofactor evidence="15">
        <name>siroheme</name>
        <dbReference type="ChEBI" id="CHEBI:60052"/>
    </cofactor>
    <text evidence="15">Binds 1 siroheme per subunit.</text>
</comment>
<dbReference type="EMBL" id="CP014671">
    <property type="protein sequence ID" value="ANX04101.1"/>
    <property type="molecule type" value="Genomic_DNA"/>
</dbReference>
<dbReference type="GO" id="GO:0070814">
    <property type="term" value="P:hydrogen sulfide biosynthetic process"/>
    <property type="evidence" value="ECO:0007669"/>
    <property type="project" value="UniProtKB-UniRule"/>
</dbReference>
<evidence type="ECO:0000259" key="16">
    <source>
        <dbReference type="Pfam" id="PF01077"/>
    </source>
</evidence>
<evidence type="ECO:0000256" key="14">
    <source>
        <dbReference type="ARBA" id="ARBA00062253"/>
    </source>
</evidence>
<keyword evidence="8 15" id="KW-0560">Oxidoreductase</keyword>
<reference evidence="19" key="1">
    <citation type="submission" date="2016-03" db="EMBL/GenBank/DDBJ databases">
        <title>Complete genome sequence of Solimmundus cernigliae, representing a novel lineage of polycyclic aromatic hydrocarbon degraders within the Gammaproteobacteria.</title>
        <authorList>
            <person name="Singleton D.R."/>
            <person name="Dickey A.N."/>
            <person name="Scholl E.H."/>
            <person name="Wright F.A."/>
            <person name="Aitken M.D."/>
        </authorList>
    </citation>
    <scope>NUCLEOTIDE SEQUENCE [LARGE SCALE GENOMIC DNA]</scope>
    <source>
        <strain evidence="19">TR3.2</strain>
    </source>
</reference>
<keyword evidence="19" id="KW-1185">Reference proteome</keyword>
<evidence type="ECO:0000256" key="11">
    <source>
        <dbReference type="ARBA" id="ARBA00023192"/>
    </source>
</evidence>
<feature type="domain" description="Nitrite/sulphite reductase 4Fe-4S" evidence="16">
    <location>
        <begin position="171"/>
        <end position="323"/>
    </location>
</feature>
<dbReference type="PROSITE" id="PS00365">
    <property type="entry name" value="NIR_SIR"/>
    <property type="match status" value="1"/>
</dbReference>
<dbReference type="Pfam" id="PF03460">
    <property type="entry name" value="NIR_SIR_ferr"/>
    <property type="match status" value="2"/>
</dbReference>
<evidence type="ECO:0000256" key="12">
    <source>
        <dbReference type="ARBA" id="ARBA00052219"/>
    </source>
</evidence>
<dbReference type="GO" id="GO:0046872">
    <property type="term" value="F:metal ion binding"/>
    <property type="evidence" value="ECO:0007669"/>
    <property type="project" value="UniProtKB-KW"/>
</dbReference>
<dbReference type="SUPFAM" id="SSF55124">
    <property type="entry name" value="Nitrite/Sulfite reductase N-terminal domain-like"/>
    <property type="match status" value="2"/>
</dbReference>
<evidence type="ECO:0000256" key="6">
    <source>
        <dbReference type="ARBA" id="ARBA00022723"/>
    </source>
</evidence>
<evidence type="ECO:0000256" key="4">
    <source>
        <dbReference type="ARBA" id="ARBA00022605"/>
    </source>
</evidence>
<dbReference type="Proteomes" id="UP000092952">
    <property type="component" value="Chromosome"/>
</dbReference>
<evidence type="ECO:0000256" key="15">
    <source>
        <dbReference type="HAMAP-Rule" id="MF_01540"/>
    </source>
</evidence>
<dbReference type="PANTHER" id="PTHR11493:SF47">
    <property type="entry name" value="SULFITE REDUCTASE [NADPH] SUBUNIT BETA"/>
    <property type="match status" value="1"/>
</dbReference>